<dbReference type="EMBL" id="CP130318">
    <property type="protein sequence ID" value="WNQ10567.1"/>
    <property type="molecule type" value="Genomic_DNA"/>
</dbReference>
<accession>A0AA96LBG6</accession>
<dbReference type="GO" id="GO:0005737">
    <property type="term" value="C:cytoplasm"/>
    <property type="evidence" value="ECO:0007669"/>
    <property type="project" value="TreeGrafter"/>
</dbReference>
<dbReference type="SMART" id="SM00640">
    <property type="entry name" value="Glyco_32"/>
    <property type="match status" value="1"/>
</dbReference>
<keyword evidence="2 4" id="KW-0378">Hydrolase</keyword>
<protein>
    <submittedName>
        <fullName evidence="7">Glycoside hydrolase family 32 protein</fullName>
    </submittedName>
</protein>
<proteinExistence type="inferred from homology"/>
<dbReference type="PANTHER" id="PTHR42800:SF1">
    <property type="entry name" value="EXOINULINASE INUD (AFU_ORTHOLOGUE AFUA_5G00480)"/>
    <property type="match status" value="1"/>
</dbReference>
<dbReference type="PANTHER" id="PTHR42800">
    <property type="entry name" value="EXOINULINASE INUD (AFU_ORTHOLOGUE AFUA_5G00480)"/>
    <property type="match status" value="1"/>
</dbReference>
<dbReference type="GO" id="GO:0004575">
    <property type="term" value="F:sucrose alpha-glucosidase activity"/>
    <property type="evidence" value="ECO:0007669"/>
    <property type="project" value="TreeGrafter"/>
</dbReference>
<evidence type="ECO:0000256" key="1">
    <source>
        <dbReference type="ARBA" id="ARBA00009902"/>
    </source>
</evidence>
<name>A0AA96LBG6_9BACL</name>
<evidence type="ECO:0000256" key="4">
    <source>
        <dbReference type="RuleBase" id="RU362110"/>
    </source>
</evidence>
<dbReference type="InterPro" id="IPR013189">
    <property type="entry name" value="Glyco_hydro_32_C"/>
</dbReference>
<dbReference type="Gene3D" id="2.115.10.20">
    <property type="entry name" value="Glycosyl hydrolase domain, family 43"/>
    <property type="match status" value="1"/>
</dbReference>
<evidence type="ECO:0000259" key="6">
    <source>
        <dbReference type="Pfam" id="PF08244"/>
    </source>
</evidence>
<evidence type="ECO:0000313" key="7">
    <source>
        <dbReference type="EMBL" id="WNQ10567.1"/>
    </source>
</evidence>
<dbReference type="InterPro" id="IPR001362">
    <property type="entry name" value="Glyco_hydro_32"/>
</dbReference>
<dbReference type="SUPFAM" id="SSF49899">
    <property type="entry name" value="Concanavalin A-like lectins/glucanases"/>
    <property type="match status" value="1"/>
</dbReference>
<dbReference type="PROSITE" id="PS00609">
    <property type="entry name" value="GLYCOSYL_HYDROL_F32"/>
    <property type="match status" value="1"/>
</dbReference>
<sequence>MTQAYKDPFRPQFHFTPEANWMNDPNGMVYYEGEYHLFYQYYPGGTTWGPMHWGHAVSRDLVRWEHLPVALAPDDNGYIFSGSAVVDRQDSSGLFGGGSGLVAIFTHHRRNEETGEVSECQSIAYSTDRGRSWTKYAGNPVLAEKGLQDFRDPKVFRHEPTNSWIMVIAAGDHIRLYRSPDLLGWTFASAFGSGDGSHDAVWECPDLFELPVEGENGGKRWVLIVSIGDRPEGAEGSRTQYFIGEFDGFRFLNENAPETILWVDHGRDNYAGVTWSDIPDIDGRRIYLGWMSNWRYANQTPTVAWRSAMTVPRELGLRNGRQGVRLIQCPVRELQALRKKTHCQTDLELTEAQKILDGCEEELLELAVDFRLGSSGSVGLRVRASDREETVIRYDAAAERLSMDRTRSGEVDFHPAFACRHEAPLSVEEGRLRLHLFLDTSSVEVFANDGELVLTDLIFPHPDSRSLILFAEGEGAVVERLEVNALGSIYDPGSEAAKADTARRQEAIR</sequence>
<dbReference type="GO" id="GO:0005987">
    <property type="term" value="P:sucrose catabolic process"/>
    <property type="evidence" value="ECO:0007669"/>
    <property type="project" value="TreeGrafter"/>
</dbReference>
<keyword evidence="3 4" id="KW-0326">Glycosidase</keyword>
<dbReference type="Proteomes" id="UP001305702">
    <property type="component" value="Chromosome"/>
</dbReference>
<evidence type="ECO:0000259" key="5">
    <source>
        <dbReference type="Pfam" id="PF00251"/>
    </source>
</evidence>
<comment type="similarity">
    <text evidence="1 4">Belongs to the glycosyl hydrolase 32 family.</text>
</comment>
<dbReference type="Gene3D" id="2.60.120.560">
    <property type="entry name" value="Exo-inulinase, domain 1"/>
    <property type="match status" value="1"/>
</dbReference>
<evidence type="ECO:0000256" key="3">
    <source>
        <dbReference type="ARBA" id="ARBA00023295"/>
    </source>
</evidence>
<dbReference type="AlphaFoldDB" id="A0AA96LBG6"/>
<dbReference type="CDD" id="cd18622">
    <property type="entry name" value="GH32_Inu-like"/>
    <property type="match status" value="1"/>
</dbReference>
<feature type="domain" description="Glycosyl hydrolase family 32 C-terminal" evidence="6">
    <location>
        <begin position="333"/>
        <end position="483"/>
    </location>
</feature>
<feature type="domain" description="Glycosyl hydrolase family 32 N-terminal" evidence="5">
    <location>
        <begin position="14"/>
        <end position="330"/>
    </location>
</feature>
<evidence type="ECO:0000313" key="8">
    <source>
        <dbReference type="Proteomes" id="UP001305702"/>
    </source>
</evidence>
<evidence type="ECO:0000256" key="2">
    <source>
        <dbReference type="ARBA" id="ARBA00022801"/>
    </source>
</evidence>
<dbReference type="InterPro" id="IPR023296">
    <property type="entry name" value="Glyco_hydro_beta-prop_sf"/>
</dbReference>
<dbReference type="Pfam" id="PF08244">
    <property type="entry name" value="Glyco_hydro_32C"/>
    <property type="match status" value="1"/>
</dbReference>
<dbReference type="InterPro" id="IPR018053">
    <property type="entry name" value="Glyco_hydro_32_AS"/>
</dbReference>
<gene>
    <name evidence="7" type="ORF">MJA45_23580</name>
</gene>
<dbReference type="SUPFAM" id="SSF75005">
    <property type="entry name" value="Arabinanase/levansucrase/invertase"/>
    <property type="match status" value="1"/>
</dbReference>
<keyword evidence="8" id="KW-1185">Reference proteome</keyword>
<organism evidence="7 8">
    <name type="scientific">Paenibacillus aurantius</name>
    <dbReference type="NCBI Taxonomy" id="2918900"/>
    <lineage>
        <taxon>Bacteria</taxon>
        <taxon>Bacillati</taxon>
        <taxon>Bacillota</taxon>
        <taxon>Bacilli</taxon>
        <taxon>Bacillales</taxon>
        <taxon>Paenibacillaceae</taxon>
        <taxon>Paenibacillus</taxon>
    </lineage>
</organism>
<dbReference type="RefSeq" id="WP_315604341.1">
    <property type="nucleotide sequence ID" value="NZ_CP130318.1"/>
</dbReference>
<dbReference type="InterPro" id="IPR013148">
    <property type="entry name" value="Glyco_hydro_32_N"/>
</dbReference>
<dbReference type="KEGG" id="paun:MJA45_23580"/>
<dbReference type="InterPro" id="IPR013320">
    <property type="entry name" value="ConA-like_dom_sf"/>
</dbReference>
<dbReference type="Pfam" id="PF00251">
    <property type="entry name" value="Glyco_hydro_32N"/>
    <property type="match status" value="1"/>
</dbReference>
<reference evidence="7 8" key="1">
    <citation type="submission" date="2022-02" db="EMBL/GenBank/DDBJ databases">
        <title>Paenibacillus sp. MBLB1776 Whole Genome Shotgun Sequencing.</title>
        <authorList>
            <person name="Hwang C.Y."/>
            <person name="Cho E.-S."/>
            <person name="Seo M.-J."/>
        </authorList>
    </citation>
    <scope>NUCLEOTIDE SEQUENCE [LARGE SCALE GENOMIC DNA]</scope>
    <source>
        <strain evidence="7 8">MBLB1776</strain>
    </source>
</reference>